<organism evidence="1 2">
    <name type="scientific">Acidovorax lacteus</name>
    <dbReference type="NCBI Taxonomy" id="1924988"/>
    <lineage>
        <taxon>Bacteria</taxon>
        <taxon>Pseudomonadati</taxon>
        <taxon>Pseudomonadota</taxon>
        <taxon>Betaproteobacteria</taxon>
        <taxon>Burkholderiales</taxon>
        <taxon>Comamonadaceae</taxon>
        <taxon>Acidovorax</taxon>
    </lineage>
</organism>
<evidence type="ECO:0000313" key="2">
    <source>
        <dbReference type="Proteomes" id="UP001501788"/>
    </source>
</evidence>
<keyword evidence="2" id="KW-1185">Reference proteome</keyword>
<sequence>MGGAGTAGAAHAAPLCYLVTCAQGETCDISPPGVTAALPPGLRLHLLRGFTKVYPGEEAEPNGCTRVLRLPQTVSLDVGHLYGGLAITGRLQVPGVLRYEPNDGGEWMFVPDASALAGGGRFFRAKFAQIKLDEALPARPVPPTAALRQADCWQARGQLDATDFDVVVGDTSAAGTYARRARVSGLHGFAACRWGGP</sequence>
<reference evidence="2" key="1">
    <citation type="journal article" date="2019" name="Int. J. Syst. Evol. Microbiol.">
        <title>The Global Catalogue of Microorganisms (GCM) 10K type strain sequencing project: providing services to taxonomists for standard genome sequencing and annotation.</title>
        <authorList>
            <consortium name="The Broad Institute Genomics Platform"/>
            <consortium name="The Broad Institute Genome Sequencing Center for Infectious Disease"/>
            <person name="Wu L."/>
            <person name="Ma J."/>
        </authorList>
    </citation>
    <scope>NUCLEOTIDE SEQUENCE [LARGE SCALE GENOMIC DNA]</scope>
    <source>
        <strain evidence="2">JCM 31890</strain>
    </source>
</reference>
<dbReference type="EMBL" id="BAABEX010000031">
    <property type="protein sequence ID" value="GAA4430503.1"/>
    <property type="molecule type" value="Genomic_DNA"/>
</dbReference>
<proteinExistence type="predicted"/>
<accession>A0ABP8LIS6</accession>
<evidence type="ECO:0000313" key="1">
    <source>
        <dbReference type="EMBL" id="GAA4430503.1"/>
    </source>
</evidence>
<comment type="caution">
    <text evidence="1">The sequence shown here is derived from an EMBL/GenBank/DDBJ whole genome shotgun (WGS) entry which is preliminary data.</text>
</comment>
<name>A0ABP8LIS6_9BURK</name>
<protein>
    <submittedName>
        <fullName evidence="1">Uncharacterized protein</fullName>
    </submittedName>
</protein>
<gene>
    <name evidence="1" type="ORF">GCM10023090_32000</name>
</gene>
<dbReference type="Proteomes" id="UP001501788">
    <property type="component" value="Unassembled WGS sequence"/>
</dbReference>